<dbReference type="Proteomes" id="UP000297982">
    <property type="component" value="Unassembled WGS sequence"/>
</dbReference>
<protein>
    <submittedName>
        <fullName evidence="2">GNAT family N-acetyltransferase</fullName>
    </submittedName>
</protein>
<dbReference type="InterPro" id="IPR016181">
    <property type="entry name" value="Acyl_CoA_acyltransferase"/>
</dbReference>
<proteinExistence type="predicted"/>
<organism evidence="2 3">
    <name type="scientific">Halobacillus salinus</name>
    <dbReference type="NCBI Taxonomy" id="192814"/>
    <lineage>
        <taxon>Bacteria</taxon>
        <taxon>Bacillati</taxon>
        <taxon>Bacillota</taxon>
        <taxon>Bacilli</taxon>
        <taxon>Bacillales</taxon>
        <taxon>Bacillaceae</taxon>
        <taxon>Halobacillus</taxon>
    </lineage>
</organism>
<dbReference type="PANTHER" id="PTHR43415:SF3">
    <property type="entry name" value="GNAT-FAMILY ACETYLTRANSFERASE"/>
    <property type="match status" value="1"/>
</dbReference>
<dbReference type="AlphaFoldDB" id="A0A4Z0H356"/>
<dbReference type="InterPro" id="IPR000182">
    <property type="entry name" value="GNAT_dom"/>
</dbReference>
<dbReference type="Pfam" id="PF00583">
    <property type="entry name" value="Acetyltransf_1"/>
    <property type="match status" value="1"/>
</dbReference>
<evidence type="ECO:0000313" key="2">
    <source>
        <dbReference type="EMBL" id="TGB03836.1"/>
    </source>
</evidence>
<dbReference type="EMBL" id="SRJC01000001">
    <property type="protein sequence ID" value="TGB03836.1"/>
    <property type="molecule type" value="Genomic_DNA"/>
</dbReference>
<evidence type="ECO:0000259" key="1">
    <source>
        <dbReference type="PROSITE" id="PS51186"/>
    </source>
</evidence>
<keyword evidence="2" id="KW-0808">Transferase</keyword>
<accession>A0A4Z0H356</accession>
<gene>
    <name evidence="2" type="ORF">E4663_02165</name>
</gene>
<dbReference type="RefSeq" id="WP_135326540.1">
    <property type="nucleotide sequence ID" value="NZ_SRJC01000001.1"/>
</dbReference>
<sequence length="154" mass="18124">MIEVVEVQSHHLEAMHRWEMDETLQVKTGIEVPRTYEQFLDSYHSYSRGEKPHLWINVIELDGEPIGKIELYKTYIGIVLGFHRGEGYGAQALAKFIEKIKSQKELNHLSAEVYEDNLDSINFFEKNSFRKTGNVKVERFRGRERKLIILERTL</sequence>
<name>A0A4Z0H356_9BACI</name>
<keyword evidence="3" id="KW-1185">Reference proteome</keyword>
<dbReference type="GO" id="GO:0016747">
    <property type="term" value="F:acyltransferase activity, transferring groups other than amino-acyl groups"/>
    <property type="evidence" value="ECO:0007669"/>
    <property type="project" value="InterPro"/>
</dbReference>
<dbReference type="PANTHER" id="PTHR43415">
    <property type="entry name" value="SPERMIDINE N(1)-ACETYLTRANSFERASE"/>
    <property type="match status" value="1"/>
</dbReference>
<dbReference type="PROSITE" id="PS51186">
    <property type="entry name" value="GNAT"/>
    <property type="match status" value="1"/>
</dbReference>
<feature type="domain" description="N-acetyltransferase" evidence="1">
    <location>
        <begin position="2"/>
        <end position="154"/>
    </location>
</feature>
<dbReference type="Gene3D" id="3.40.630.30">
    <property type="match status" value="1"/>
</dbReference>
<comment type="caution">
    <text evidence="2">The sequence shown here is derived from an EMBL/GenBank/DDBJ whole genome shotgun (WGS) entry which is preliminary data.</text>
</comment>
<dbReference type="STRING" id="192814.GCA_900166575_00745"/>
<reference evidence="2 3" key="1">
    <citation type="journal article" date="2003" name="Int. J. Syst. Evol. Microbiol.">
        <title>Halobacillus salinus sp. nov., isolated from a salt lake on the coast of the East Sea in Korea.</title>
        <authorList>
            <person name="Yoon J.H."/>
            <person name="Kang K.H."/>
            <person name="Park Y.H."/>
        </authorList>
    </citation>
    <scope>NUCLEOTIDE SEQUENCE [LARGE SCALE GENOMIC DNA]</scope>
    <source>
        <strain evidence="2 3">HSL-3</strain>
    </source>
</reference>
<dbReference type="SUPFAM" id="SSF55729">
    <property type="entry name" value="Acyl-CoA N-acyltransferases (Nat)"/>
    <property type="match status" value="1"/>
</dbReference>
<evidence type="ECO:0000313" key="3">
    <source>
        <dbReference type="Proteomes" id="UP000297982"/>
    </source>
</evidence>